<evidence type="ECO:0000256" key="1">
    <source>
        <dbReference type="ARBA" id="ARBA00011073"/>
    </source>
</evidence>
<feature type="domain" description="Peptidase S8/S53" evidence="9">
    <location>
        <begin position="96"/>
        <end position="334"/>
    </location>
</feature>
<keyword evidence="2 5" id="KW-0645">Protease</keyword>
<comment type="similarity">
    <text evidence="1 5">Belongs to the peptidase S8 family.</text>
</comment>
<evidence type="ECO:0000256" key="5">
    <source>
        <dbReference type="PROSITE-ProRule" id="PRU01240"/>
    </source>
</evidence>
<dbReference type="PROSITE" id="PS51892">
    <property type="entry name" value="SUBTILASE"/>
    <property type="match status" value="1"/>
</dbReference>
<dbReference type="AlphaFoldDB" id="A0A1G7XWT2"/>
<gene>
    <name evidence="10" type="ORF">SAMN05216260_13429</name>
</gene>
<dbReference type="InterPro" id="IPR036852">
    <property type="entry name" value="Peptidase_S8/S53_dom_sf"/>
</dbReference>
<dbReference type="Pfam" id="PF00082">
    <property type="entry name" value="Peptidase_S8"/>
    <property type="match status" value="1"/>
</dbReference>
<feature type="active site" description="Charge relay system" evidence="5">
    <location>
        <position position="105"/>
    </location>
</feature>
<protein>
    <submittedName>
        <fullName evidence="10">Subtilase family protein</fullName>
    </submittedName>
</protein>
<dbReference type="InterPro" id="IPR050131">
    <property type="entry name" value="Peptidase_S8_subtilisin-like"/>
</dbReference>
<dbReference type="InterPro" id="IPR015500">
    <property type="entry name" value="Peptidase_S8_subtilisin-rel"/>
</dbReference>
<evidence type="ECO:0000256" key="4">
    <source>
        <dbReference type="ARBA" id="ARBA00022825"/>
    </source>
</evidence>
<dbReference type="PANTHER" id="PTHR43806">
    <property type="entry name" value="PEPTIDASE S8"/>
    <property type="match status" value="1"/>
</dbReference>
<proteinExistence type="inferred from homology"/>
<feature type="region of interest" description="Disordered" evidence="6">
    <location>
        <begin position="1"/>
        <end position="20"/>
    </location>
</feature>
<evidence type="ECO:0000259" key="9">
    <source>
        <dbReference type="Pfam" id="PF00082"/>
    </source>
</evidence>
<dbReference type="Proteomes" id="UP000198614">
    <property type="component" value="Unassembled WGS sequence"/>
</dbReference>
<dbReference type="GO" id="GO:0006508">
    <property type="term" value="P:proteolysis"/>
    <property type="evidence" value="ECO:0007669"/>
    <property type="project" value="UniProtKB-KW"/>
</dbReference>
<dbReference type="PRINTS" id="PR00723">
    <property type="entry name" value="SUBTILISIN"/>
</dbReference>
<feature type="active site" description="Charge relay system" evidence="5">
    <location>
        <position position="296"/>
    </location>
</feature>
<accession>A0A1G7XWT2</accession>
<name>A0A1G7XWT2_9ACTN</name>
<dbReference type="SUPFAM" id="SSF52743">
    <property type="entry name" value="Subtilisin-like"/>
    <property type="match status" value="1"/>
</dbReference>
<evidence type="ECO:0000313" key="11">
    <source>
        <dbReference type="Proteomes" id="UP000198614"/>
    </source>
</evidence>
<keyword evidence="7" id="KW-0812">Transmembrane</keyword>
<keyword evidence="4 5" id="KW-0720">Serine protease</keyword>
<keyword evidence="3 5" id="KW-0378">Hydrolase</keyword>
<dbReference type="PROSITE" id="PS00137">
    <property type="entry name" value="SUBTILASE_HIS"/>
    <property type="match status" value="1"/>
</dbReference>
<feature type="transmembrane region" description="Helical" evidence="7">
    <location>
        <begin position="380"/>
        <end position="401"/>
    </location>
</feature>
<dbReference type="EMBL" id="FNAX01000034">
    <property type="protein sequence ID" value="SDG88210.1"/>
    <property type="molecule type" value="Genomic_DNA"/>
</dbReference>
<evidence type="ECO:0000256" key="2">
    <source>
        <dbReference type="ARBA" id="ARBA00022670"/>
    </source>
</evidence>
<evidence type="ECO:0000256" key="3">
    <source>
        <dbReference type="ARBA" id="ARBA00022801"/>
    </source>
</evidence>
<feature type="signal peptide" evidence="8">
    <location>
        <begin position="1"/>
        <end position="41"/>
    </location>
</feature>
<sequence length="424" mass="41984">MSEGKGTRMRDTAARRSRPARRARALGAALLVTAVVGGAAAAPAAAAGGSSVRLPVLPSKLAPDDPCTAGSTQRATAVPWEQAGLQLNRAWQVTAGEGVTVGVVDTGVSTSAPALKGRVTAGGDAGTDCVGHGTFVAGLVAAAAQDGVRFTGVAHRARVLAARGSDTKGTTSADRVAAGIQTAVAGGADVVTVSAALPGDSAALRSALALAAKKDVLVVAAAVPDLPDQPGSKDLPPRDFYPAASKGVLSVLDLDVQGKRPVGSFTTESADLAAPGDGVVGIGPAKDGHYIGSGASLAAGFVAGTAALVRSVHPELSAAATARLLRSSAYPADVPRLDPYAAVTAVLTRADTGGAGVRAETAGAPVRMPEDKAAGPIRRAMWPAAAGFGAIVAVVWLGLVIPRGRRLGWRPTRGGAPQAAESES</sequence>
<feature type="chain" id="PRO_5011620709" evidence="8">
    <location>
        <begin position="42"/>
        <end position="424"/>
    </location>
</feature>
<dbReference type="PANTHER" id="PTHR43806:SF11">
    <property type="entry name" value="CEREVISIN-RELATED"/>
    <property type="match status" value="1"/>
</dbReference>
<dbReference type="InterPro" id="IPR000209">
    <property type="entry name" value="Peptidase_S8/S53_dom"/>
</dbReference>
<feature type="compositionally biased region" description="Basic and acidic residues" evidence="6">
    <location>
        <begin position="1"/>
        <end position="14"/>
    </location>
</feature>
<reference evidence="10 11" key="1">
    <citation type="submission" date="2016-10" db="EMBL/GenBank/DDBJ databases">
        <authorList>
            <person name="de Groot N.N."/>
        </authorList>
    </citation>
    <scope>NUCLEOTIDE SEQUENCE [LARGE SCALE GENOMIC DNA]</scope>
    <source>
        <strain evidence="10 11">CGMCC 4.1859</strain>
    </source>
</reference>
<evidence type="ECO:0000256" key="6">
    <source>
        <dbReference type="SAM" id="MobiDB-lite"/>
    </source>
</evidence>
<keyword evidence="7" id="KW-0472">Membrane</keyword>
<keyword evidence="8" id="KW-0732">Signal</keyword>
<evidence type="ECO:0000313" key="10">
    <source>
        <dbReference type="EMBL" id="SDG88210.1"/>
    </source>
</evidence>
<dbReference type="InterPro" id="IPR022398">
    <property type="entry name" value="Peptidase_S8_His-AS"/>
</dbReference>
<feature type="active site" description="Charge relay system" evidence="5">
    <location>
        <position position="132"/>
    </location>
</feature>
<evidence type="ECO:0000256" key="8">
    <source>
        <dbReference type="SAM" id="SignalP"/>
    </source>
</evidence>
<dbReference type="Gene3D" id="3.40.50.200">
    <property type="entry name" value="Peptidase S8/S53 domain"/>
    <property type="match status" value="1"/>
</dbReference>
<organism evidence="10 11">
    <name type="scientific">Streptomyces griseoaurantiacus</name>
    <dbReference type="NCBI Taxonomy" id="68213"/>
    <lineage>
        <taxon>Bacteria</taxon>
        <taxon>Bacillati</taxon>
        <taxon>Actinomycetota</taxon>
        <taxon>Actinomycetes</taxon>
        <taxon>Kitasatosporales</taxon>
        <taxon>Streptomycetaceae</taxon>
        <taxon>Streptomyces</taxon>
        <taxon>Streptomyces aurantiacus group</taxon>
    </lineage>
</organism>
<evidence type="ECO:0000256" key="7">
    <source>
        <dbReference type="SAM" id="Phobius"/>
    </source>
</evidence>
<dbReference type="GO" id="GO:0004252">
    <property type="term" value="F:serine-type endopeptidase activity"/>
    <property type="evidence" value="ECO:0007669"/>
    <property type="project" value="UniProtKB-UniRule"/>
</dbReference>
<keyword evidence="7" id="KW-1133">Transmembrane helix</keyword>